<dbReference type="Pfam" id="PF03103">
    <property type="entry name" value="DUF243"/>
    <property type="match status" value="1"/>
</dbReference>
<dbReference type="PANTHER" id="PTHR31927:SF2">
    <property type="entry name" value="FI07246P-RELATED"/>
    <property type="match status" value="1"/>
</dbReference>
<feature type="region of interest" description="Disordered" evidence="1">
    <location>
        <begin position="1"/>
        <end position="30"/>
    </location>
</feature>
<reference evidence="4" key="1">
    <citation type="submission" date="2013-02" db="EMBL/GenBank/DDBJ databases">
        <authorList>
            <person name="Hughes D."/>
        </authorList>
    </citation>
    <scope>NUCLEOTIDE SEQUENCE</scope>
    <source>
        <strain>Durham</strain>
        <strain evidence="4">NC isolate 2 -- Noor lab</strain>
    </source>
</reference>
<evidence type="ECO:0000313" key="4">
    <source>
        <dbReference type="Proteomes" id="UP000015102"/>
    </source>
</evidence>
<proteinExistence type="predicted"/>
<organism evidence="3 4">
    <name type="scientific">Megaselia scalaris</name>
    <name type="common">Humpbacked fly</name>
    <name type="synonym">Phora scalaris</name>
    <dbReference type="NCBI Taxonomy" id="36166"/>
    <lineage>
        <taxon>Eukaryota</taxon>
        <taxon>Metazoa</taxon>
        <taxon>Ecdysozoa</taxon>
        <taxon>Arthropoda</taxon>
        <taxon>Hexapoda</taxon>
        <taxon>Insecta</taxon>
        <taxon>Pterygota</taxon>
        <taxon>Neoptera</taxon>
        <taxon>Endopterygota</taxon>
        <taxon>Diptera</taxon>
        <taxon>Brachycera</taxon>
        <taxon>Muscomorpha</taxon>
        <taxon>Platypezoidea</taxon>
        <taxon>Phoridae</taxon>
        <taxon>Megaseliini</taxon>
        <taxon>Megaselia</taxon>
    </lineage>
</organism>
<evidence type="ECO:0000313" key="3">
    <source>
        <dbReference type="EnsemblMetazoa" id="MESCA011407-PA"/>
    </source>
</evidence>
<evidence type="ECO:0000259" key="2">
    <source>
        <dbReference type="SMART" id="SM00690"/>
    </source>
</evidence>
<dbReference type="EMBL" id="CAQQ02021681">
    <property type="status" value="NOT_ANNOTATED_CDS"/>
    <property type="molecule type" value="Genomic_DNA"/>
</dbReference>
<dbReference type="GO" id="GO:0040003">
    <property type="term" value="P:chitin-based cuticle development"/>
    <property type="evidence" value="ECO:0007669"/>
    <property type="project" value="TreeGrafter"/>
</dbReference>
<accession>T1H533</accession>
<dbReference type="AlphaFoldDB" id="T1H533"/>
<dbReference type="GO" id="GO:0008010">
    <property type="term" value="F:structural constituent of chitin-based larval cuticle"/>
    <property type="evidence" value="ECO:0007669"/>
    <property type="project" value="TreeGrafter"/>
</dbReference>
<dbReference type="Proteomes" id="UP000015102">
    <property type="component" value="Unassembled WGS sequence"/>
</dbReference>
<feature type="domain" description="DUF243" evidence="2">
    <location>
        <begin position="52"/>
        <end position="121"/>
    </location>
</feature>
<dbReference type="PANTHER" id="PTHR31927">
    <property type="entry name" value="FI07246P-RELATED-RELATED"/>
    <property type="match status" value="1"/>
</dbReference>
<protein>
    <recommendedName>
        <fullName evidence="2">DUF243 domain-containing protein</fullName>
    </recommendedName>
</protein>
<dbReference type="GO" id="GO:0062129">
    <property type="term" value="C:chitin-based extracellular matrix"/>
    <property type="evidence" value="ECO:0007669"/>
    <property type="project" value="TreeGrafter"/>
</dbReference>
<reference evidence="3" key="2">
    <citation type="submission" date="2015-06" db="UniProtKB">
        <authorList>
            <consortium name="EnsemblMetazoa"/>
        </authorList>
    </citation>
    <scope>IDENTIFICATION</scope>
</reference>
<name>T1H533_MEGSC</name>
<dbReference type="HOGENOM" id="CLU_2032407_0_0_1"/>
<dbReference type="InterPro" id="IPR004145">
    <property type="entry name" value="DUF243"/>
</dbReference>
<dbReference type="EnsemblMetazoa" id="MESCA011407-RA">
    <property type="protein sequence ID" value="MESCA011407-PA"/>
    <property type="gene ID" value="MESCA011407"/>
</dbReference>
<sequence>APQYSAPQVSAPQYSAPQASGSHFSGSQVSAPHFPAAQASFNSPVAQSHEAPLITKQFYLHSAPEDHSTIQKTKHIVLGRPQKNYRVVFIKNPSSNNANVHLSAEFAPQEEKTVIYCIKLKL</sequence>
<dbReference type="EMBL" id="CAQQ02021680">
    <property type="status" value="NOT_ANNOTATED_CDS"/>
    <property type="molecule type" value="Genomic_DNA"/>
</dbReference>
<dbReference type="SMART" id="SM00690">
    <property type="entry name" value="DM5"/>
    <property type="match status" value="1"/>
</dbReference>
<keyword evidence="4" id="KW-1185">Reference proteome</keyword>
<evidence type="ECO:0000256" key="1">
    <source>
        <dbReference type="SAM" id="MobiDB-lite"/>
    </source>
</evidence>